<evidence type="ECO:0000256" key="1">
    <source>
        <dbReference type="ARBA" id="ARBA00022485"/>
    </source>
</evidence>
<keyword evidence="6" id="KW-0411">Iron-sulfur</keyword>
<evidence type="ECO:0000256" key="2">
    <source>
        <dbReference type="ARBA" id="ARBA00022617"/>
    </source>
</evidence>
<feature type="domain" description="Nitrite/sulphite reductase 4Fe-4S" evidence="7">
    <location>
        <begin position="25"/>
        <end position="106"/>
    </location>
</feature>
<organism evidence="8 9">
    <name type="scientific">Spartinivicinus poritis</name>
    <dbReference type="NCBI Taxonomy" id="2994640"/>
    <lineage>
        <taxon>Bacteria</taxon>
        <taxon>Pseudomonadati</taxon>
        <taxon>Pseudomonadota</taxon>
        <taxon>Gammaproteobacteria</taxon>
        <taxon>Oceanospirillales</taxon>
        <taxon>Zooshikellaceae</taxon>
        <taxon>Spartinivicinus</taxon>
    </lineage>
</organism>
<evidence type="ECO:0000259" key="7">
    <source>
        <dbReference type="Pfam" id="PF01077"/>
    </source>
</evidence>
<proteinExistence type="predicted"/>
<gene>
    <name evidence="8" type="ORF">ORQ98_28955</name>
</gene>
<evidence type="ECO:0000256" key="3">
    <source>
        <dbReference type="ARBA" id="ARBA00022723"/>
    </source>
</evidence>
<evidence type="ECO:0000256" key="5">
    <source>
        <dbReference type="ARBA" id="ARBA00023004"/>
    </source>
</evidence>
<feature type="non-terminal residue" evidence="8">
    <location>
        <position position="1"/>
    </location>
</feature>
<dbReference type="InterPro" id="IPR045854">
    <property type="entry name" value="NO2/SO3_Rdtase_4Fe4S_sf"/>
</dbReference>
<dbReference type="Proteomes" id="UP001528823">
    <property type="component" value="Unassembled WGS sequence"/>
</dbReference>
<dbReference type="Gene3D" id="3.30.413.10">
    <property type="entry name" value="Sulfite Reductase Hemoprotein, domain 1"/>
    <property type="match status" value="1"/>
</dbReference>
<keyword evidence="5" id="KW-0408">Iron</keyword>
<keyword evidence="2" id="KW-0349">Heme</keyword>
<dbReference type="InterPro" id="IPR052034">
    <property type="entry name" value="NasD-like"/>
</dbReference>
<evidence type="ECO:0000313" key="9">
    <source>
        <dbReference type="Proteomes" id="UP001528823"/>
    </source>
</evidence>
<evidence type="ECO:0000256" key="4">
    <source>
        <dbReference type="ARBA" id="ARBA00023002"/>
    </source>
</evidence>
<dbReference type="PANTHER" id="PTHR43809:SF1">
    <property type="entry name" value="NITRITE REDUCTASE (NADH) LARGE SUBUNIT"/>
    <property type="match status" value="1"/>
</dbReference>
<sequence>LYLLNQVAILLKYTAANGLGIVIIRKDIGVIATENGWSLYVGGNGGMRPRHASLFATDLSDKTLISYIDRVLMFYIRTAERLQRTAVWLENMEGGIDYLRSVVIDDKLGICDALEKEMANNIGNYQCEWRTTLETPEKLKRFKHFINSDQSDTHLIYTTERGQIKPAVMET</sequence>
<evidence type="ECO:0000313" key="8">
    <source>
        <dbReference type="EMBL" id="MDE1465995.1"/>
    </source>
</evidence>
<keyword evidence="3" id="KW-0479">Metal-binding</keyword>
<name>A0ABT5UI05_9GAMM</name>
<dbReference type="SUPFAM" id="SSF56014">
    <property type="entry name" value="Nitrite and sulphite reductase 4Fe-4S domain-like"/>
    <property type="match status" value="1"/>
</dbReference>
<dbReference type="Pfam" id="PF01077">
    <property type="entry name" value="NIR_SIR"/>
    <property type="match status" value="1"/>
</dbReference>
<reference evidence="8 9" key="1">
    <citation type="submission" date="2022-11" db="EMBL/GenBank/DDBJ databases">
        <title>Spartinivicinus poritis sp. nov., isolated from scleractinian coral Porites lutea.</title>
        <authorList>
            <person name="Zhang G."/>
            <person name="Cai L."/>
            <person name="Wei Q."/>
        </authorList>
    </citation>
    <scope>NUCLEOTIDE SEQUENCE [LARGE SCALE GENOMIC DNA]</scope>
    <source>
        <strain evidence="8 9">A2-2</strain>
    </source>
</reference>
<keyword evidence="1" id="KW-0004">4Fe-4S</keyword>
<dbReference type="EMBL" id="JAPMOU010000114">
    <property type="protein sequence ID" value="MDE1465995.1"/>
    <property type="molecule type" value="Genomic_DNA"/>
</dbReference>
<dbReference type="InterPro" id="IPR006067">
    <property type="entry name" value="NO2/SO3_Rdtase_4Fe4S_dom"/>
</dbReference>
<keyword evidence="4" id="KW-0560">Oxidoreductase</keyword>
<protein>
    <recommendedName>
        <fullName evidence="7">Nitrite/sulphite reductase 4Fe-4S domain-containing protein</fullName>
    </recommendedName>
</protein>
<comment type="caution">
    <text evidence="8">The sequence shown here is derived from an EMBL/GenBank/DDBJ whole genome shotgun (WGS) entry which is preliminary data.</text>
</comment>
<evidence type="ECO:0000256" key="6">
    <source>
        <dbReference type="ARBA" id="ARBA00023014"/>
    </source>
</evidence>
<keyword evidence="9" id="KW-1185">Reference proteome</keyword>
<accession>A0ABT5UI05</accession>
<dbReference type="PANTHER" id="PTHR43809">
    <property type="entry name" value="NITRITE REDUCTASE (NADH) LARGE SUBUNIT"/>
    <property type="match status" value="1"/>
</dbReference>